<proteinExistence type="predicted"/>
<dbReference type="InterPro" id="IPR052774">
    <property type="entry name" value="Celegans_DevNeuronal_Protein"/>
</dbReference>
<dbReference type="InterPro" id="IPR001507">
    <property type="entry name" value="ZP_dom"/>
</dbReference>
<evidence type="ECO:0000313" key="4">
    <source>
        <dbReference type="RefSeq" id="XP_022257824.1"/>
    </source>
</evidence>
<reference evidence="4" key="1">
    <citation type="submission" date="2025-08" db="UniProtKB">
        <authorList>
            <consortium name="RefSeq"/>
        </authorList>
    </citation>
    <scope>IDENTIFICATION</scope>
    <source>
        <tissue evidence="4">Muscle</tissue>
    </source>
</reference>
<feature type="transmembrane region" description="Helical" evidence="1">
    <location>
        <begin position="156"/>
        <end position="181"/>
    </location>
</feature>
<dbReference type="RefSeq" id="XP_022257824.1">
    <property type="nucleotide sequence ID" value="XM_022402116.1"/>
</dbReference>
<sequence>MGDELQLVAEMLDKSLFGIFITDLVAYSSTETSHITLLDRKGCITEPTVLSKEPNISSSKEVRNKFEAFKFPKDPIVKFRATVRFCLDQCEPADCLSGDRLGYGRRKRQADSADEIPTDVPLQTVLIISDHEQTQEDVEVAAVVASQEDCFTRLHLVLIAVGAGALQLITIAVCVTHVCCLRKRHLKKCLRSLDNTSSNSSVTGSFVYDVFQKKNNGGR</sequence>
<evidence type="ECO:0000313" key="3">
    <source>
        <dbReference type="Proteomes" id="UP000694941"/>
    </source>
</evidence>
<keyword evidence="1" id="KW-0472">Membrane</keyword>
<dbReference type="GeneID" id="111089494"/>
<accession>A0ABM1TPL8</accession>
<name>A0ABM1TPL8_LIMPO</name>
<protein>
    <submittedName>
        <fullName evidence="4">Uncharacterized protein LOC111089494</fullName>
    </submittedName>
</protein>
<evidence type="ECO:0000259" key="2">
    <source>
        <dbReference type="PROSITE" id="PS51034"/>
    </source>
</evidence>
<gene>
    <name evidence="4" type="primary">LOC111089494</name>
</gene>
<keyword evidence="3" id="KW-1185">Reference proteome</keyword>
<feature type="domain" description="ZP" evidence="2">
    <location>
        <begin position="1"/>
        <end position="102"/>
    </location>
</feature>
<evidence type="ECO:0000256" key="1">
    <source>
        <dbReference type="SAM" id="Phobius"/>
    </source>
</evidence>
<dbReference type="PROSITE" id="PS51034">
    <property type="entry name" value="ZP_2"/>
    <property type="match status" value="1"/>
</dbReference>
<dbReference type="PANTHER" id="PTHR47327:SF8">
    <property type="entry name" value="FI17836P1"/>
    <property type="match status" value="1"/>
</dbReference>
<keyword evidence="1" id="KW-1133">Transmembrane helix</keyword>
<keyword evidence="1" id="KW-0812">Transmembrane</keyword>
<dbReference type="PANTHER" id="PTHR47327">
    <property type="entry name" value="FI18240P1-RELATED"/>
    <property type="match status" value="1"/>
</dbReference>
<organism evidence="3 4">
    <name type="scientific">Limulus polyphemus</name>
    <name type="common">Atlantic horseshoe crab</name>
    <dbReference type="NCBI Taxonomy" id="6850"/>
    <lineage>
        <taxon>Eukaryota</taxon>
        <taxon>Metazoa</taxon>
        <taxon>Ecdysozoa</taxon>
        <taxon>Arthropoda</taxon>
        <taxon>Chelicerata</taxon>
        <taxon>Merostomata</taxon>
        <taxon>Xiphosura</taxon>
        <taxon>Limulidae</taxon>
        <taxon>Limulus</taxon>
    </lineage>
</organism>
<dbReference type="Proteomes" id="UP000694941">
    <property type="component" value="Unplaced"/>
</dbReference>